<sequence>MIWNTSTSTAPSNNEATNQISGSSDTPLPSGLVLPDPSSNAAGASVWDQTITLNAGAKGAGGSDNIITTSTIVKVSSAAAPASSTIPMTPAAATTSADLVTSAQPVTSPVHMTSAAADELTTSAESLYTSDRIPTYQTSSSHLQDFTPTSAQSSDSASFSATDENDYSFDNGDYDSTSVIAVQTNSNLKASSSVVPSDNQHVTSFDASTYPPSTTSLLSSVYHTDDTYEGSSDGNLSDSERRTPIPFPSDRSNGGITITALDAGPSSTTQESSSQSDASEAGSLSSSVSSYESQISPTRNDDNDSPSETDQSQSQYFEPRLPRLRTLRAPTVSALVEANDGSSVTLANGSVSADDFDSYTSASASPRADEAKVTGGSEGDVSTGAAVADVASTEGGNGMNLKGGLAAFVSETQASRGIAKGKHKNYNKESGVGENTASVTTDNTITAPTESTSLRTLSDSLMAEPTIMSP</sequence>
<dbReference type="HOGENOM" id="CLU_645597_0_0_1"/>
<dbReference type="AlphaFoldDB" id="A0A0D0VPN1"/>
<name>A0A0D0VPN1_CRYGA</name>
<feature type="compositionally biased region" description="Polar residues" evidence="1">
    <location>
        <begin position="138"/>
        <end position="149"/>
    </location>
</feature>
<proteinExistence type="predicted"/>
<feature type="compositionally biased region" description="Low complexity" evidence="1">
    <location>
        <begin position="150"/>
        <end position="161"/>
    </location>
</feature>
<feature type="compositionally biased region" description="Polar residues" evidence="1">
    <location>
        <begin position="306"/>
        <end position="316"/>
    </location>
</feature>
<feature type="region of interest" description="Disordered" evidence="1">
    <location>
        <begin position="359"/>
        <end position="382"/>
    </location>
</feature>
<feature type="region of interest" description="Disordered" evidence="1">
    <location>
        <begin position="138"/>
        <end position="164"/>
    </location>
</feature>
<evidence type="ECO:0000313" key="2">
    <source>
        <dbReference type="EMBL" id="KIR49156.1"/>
    </source>
</evidence>
<feature type="compositionally biased region" description="Polar residues" evidence="1">
    <location>
        <begin position="1"/>
        <end position="27"/>
    </location>
</feature>
<gene>
    <name evidence="2" type="ORF">I312_01309</name>
</gene>
<feature type="region of interest" description="Disordered" evidence="1">
    <location>
        <begin position="224"/>
        <end position="324"/>
    </location>
</feature>
<feature type="region of interest" description="Disordered" evidence="1">
    <location>
        <begin position="1"/>
        <end position="41"/>
    </location>
</feature>
<protein>
    <submittedName>
        <fullName evidence="2">Uncharacterized protein</fullName>
    </submittedName>
</protein>
<reference evidence="2" key="1">
    <citation type="submission" date="2015-01" db="EMBL/GenBank/DDBJ databases">
        <title>The Genome Sequence of Cryptococcus gattii CA1280.</title>
        <authorList>
            <consortium name="The Broad Institute Genomics Platform"/>
            <person name="Cuomo C."/>
            <person name="Litvintseva A."/>
            <person name="Chen Y."/>
            <person name="Heitman J."/>
            <person name="Sun S."/>
            <person name="Springer D."/>
            <person name="Dromer F."/>
            <person name="Young S."/>
            <person name="Zeng Q."/>
            <person name="Gargeya S."/>
            <person name="Abouelleil A."/>
            <person name="Alvarado L."/>
            <person name="Chapman S.B."/>
            <person name="Gainer-Dewar J."/>
            <person name="Goldberg J."/>
            <person name="Griggs A."/>
            <person name="Gujja S."/>
            <person name="Hansen M."/>
            <person name="Howarth C."/>
            <person name="Imamovic A."/>
            <person name="Larimer J."/>
            <person name="Murphy C."/>
            <person name="Naylor J."/>
            <person name="Pearson M."/>
            <person name="Priest M."/>
            <person name="Roberts A."/>
            <person name="Saif S."/>
            <person name="Shea T."/>
            <person name="Sykes S."/>
            <person name="Wortman J."/>
            <person name="Nusbaum C."/>
            <person name="Birren B."/>
        </authorList>
    </citation>
    <scope>NUCLEOTIDE SEQUENCE [LARGE SCALE GENOMIC DNA]</scope>
    <source>
        <strain evidence="2">CA1280</strain>
    </source>
</reference>
<evidence type="ECO:0000256" key="1">
    <source>
        <dbReference type="SAM" id="MobiDB-lite"/>
    </source>
</evidence>
<accession>A0A0D0VPN1</accession>
<feature type="compositionally biased region" description="Low complexity" evidence="1">
    <location>
        <begin position="266"/>
        <end position="296"/>
    </location>
</feature>
<dbReference type="OrthoDB" id="2576623at2759"/>
<feature type="compositionally biased region" description="Polar residues" evidence="1">
    <location>
        <begin position="433"/>
        <end position="444"/>
    </location>
</feature>
<feature type="region of interest" description="Disordered" evidence="1">
    <location>
        <begin position="416"/>
        <end position="444"/>
    </location>
</feature>
<dbReference type="EMBL" id="KN847975">
    <property type="protein sequence ID" value="KIR49156.1"/>
    <property type="molecule type" value="Genomic_DNA"/>
</dbReference>
<organism evidence="2">
    <name type="scientific">Cryptococcus bacillisporus CA1280</name>
    <dbReference type="NCBI Taxonomy" id="1296109"/>
    <lineage>
        <taxon>Eukaryota</taxon>
        <taxon>Fungi</taxon>
        <taxon>Dikarya</taxon>
        <taxon>Basidiomycota</taxon>
        <taxon>Agaricomycotina</taxon>
        <taxon>Tremellomycetes</taxon>
        <taxon>Tremellales</taxon>
        <taxon>Cryptococcaceae</taxon>
        <taxon>Cryptococcus</taxon>
        <taxon>Cryptococcus gattii species complex</taxon>
    </lineage>
</organism>